<feature type="binding site" evidence="8">
    <location>
        <begin position="494"/>
        <end position="496"/>
    </location>
    <ligand>
        <name>L-glutamate</name>
        <dbReference type="ChEBI" id="CHEBI:29985"/>
    </ligand>
</feature>
<feature type="binding site" evidence="8">
    <location>
        <position position="188"/>
    </location>
    <ligand>
        <name>L-glutamate</name>
        <dbReference type="ChEBI" id="CHEBI:29985"/>
    </ligand>
</feature>
<evidence type="ECO:0000256" key="1">
    <source>
        <dbReference type="ARBA" id="ARBA00009381"/>
    </source>
</evidence>
<keyword evidence="10" id="KW-0472">Membrane</keyword>
<evidence type="ECO:0000256" key="2">
    <source>
        <dbReference type="ARBA" id="ARBA00022670"/>
    </source>
</evidence>
<reference evidence="11" key="1">
    <citation type="submission" date="2013-12" db="EMBL/GenBank/DDBJ databases">
        <authorList>
            <person name="Aslett M."/>
        </authorList>
    </citation>
    <scope>NUCLEOTIDE SEQUENCE [LARGE SCALE GENOMIC DNA]</scope>
    <source>
        <strain evidence="11">Lindley</strain>
    </source>
</reference>
<dbReference type="PANTHER" id="PTHR11686:SF17">
    <property type="entry name" value="GAMMA-GLUTAMYLTRANSPEPTIDASE 1"/>
    <property type="match status" value="1"/>
</dbReference>
<dbReference type="AlphaFoldDB" id="A0A183BHT3"/>
<dbReference type="OrthoDB" id="1081007at2759"/>
<evidence type="ECO:0000313" key="11">
    <source>
        <dbReference type="Proteomes" id="UP000050741"/>
    </source>
</evidence>
<evidence type="ECO:0000256" key="6">
    <source>
        <dbReference type="ARBA" id="ARBA00023315"/>
    </source>
</evidence>
<feature type="binding site" evidence="8">
    <location>
        <position position="518"/>
    </location>
    <ligand>
        <name>L-glutamate</name>
        <dbReference type="ChEBI" id="CHEBI:29985"/>
    </ligand>
</feature>
<feature type="binding site" evidence="8">
    <location>
        <position position="570"/>
    </location>
    <ligand>
        <name>L-glutamate</name>
        <dbReference type="ChEBI" id="CHEBI:29985"/>
    </ligand>
</feature>
<evidence type="ECO:0000256" key="4">
    <source>
        <dbReference type="ARBA" id="ARBA00022801"/>
    </source>
</evidence>
<feature type="transmembrane region" description="Helical" evidence="10">
    <location>
        <begin position="64"/>
        <end position="88"/>
    </location>
</feature>
<sequence>MAFGVAQVSPAEGSSGTASTAEAVFGMSPPGVRLAMNTEQLHRQMKSNCRGRREMGEANWKAKLAINLVAGAAIMIAIFAGLFLFVVMPQLGGHPLQSRFADHREHRYDWPPSTYSLLGRFRRAAITCDHGICSEIGRDIMLQGGNAIDSAIASLFCLGVTNPQSSGGGFIMTFFDAKSRSCKVLDARETAPGASSREMYGTDEWASKYGYRAIATPGELAGYWLAFKEYGSGRVNWSELIMPSVRLARTGVPISEYLAYVLGVKEKHFRTLPSMASWINPVTNRVYQFGDVIRRPELADTMERLALAQNPVDLFYRGQMAETIVAEIKKNGGLLSMDDLANYRPKIYDSPLFSDGFSGSLRMCGPPPPSSFAVTQAIVAVMVGKFSNYTRYGNPSDGVLDDTEFYHWMIEAQKFAYAQRTKLGDVDFVPEAMELAKNMTSARYHREVLKRVPPKAMFSAYYAEPPLMAQKEDHGTSHVSVLDPEGNGVSATSTVNRWFGAVVQSEQLGIVWNDEMDDFSSPGMANGFGFAPSEANFIEPGKRPMSSMSPMVIFDQDSGKLKFVIGASGGSKIISAMAKPVIRVLCFNETIKEAIDAPTLHNQFTPDITQFEETVPQQLIKDLEVKFAQKFKPTTGFEGIVQGIVIGDDGFIYANGDYRRRTNMHPEGF</sequence>
<dbReference type="FunFam" id="1.10.246.130:FF:000005">
    <property type="entry name" value="Gamma-glutamyltranspeptidase 1, putative"/>
    <property type="match status" value="1"/>
</dbReference>
<dbReference type="GO" id="GO:0006751">
    <property type="term" value="P:glutathione catabolic process"/>
    <property type="evidence" value="ECO:0007669"/>
    <property type="project" value="InterPro"/>
</dbReference>
<dbReference type="GO" id="GO:0016746">
    <property type="term" value="F:acyltransferase activity"/>
    <property type="evidence" value="ECO:0007669"/>
    <property type="project" value="UniProtKB-KW"/>
</dbReference>
<dbReference type="InterPro" id="IPR043137">
    <property type="entry name" value="GGT_ssub_C"/>
</dbReference>
<dbReference type="PRINTS" id="PR01210">
    <property type="entry name" value="GGTRANSPTASE"/>
</dbReference>
<keyword evidence="6" id="KW-0012">Acyltransferase</keyword>
<evidence type="ECO:0000256" key="8">
    <source>
        <dbReference type="PIRSR" id="PIRSR600101-2"/>
    </source>
</evidence>
<dbReference type="PANTHER" id="PTHR11686">
    <property type="entry name" value="GAMMA GLUTAMYL TRANSPEPTIDASE"/>
    <property type="match status" value="1"/>
</dbReference>
<dbReference type="PROSITE" id="PS00462">
    <property type="entry name" value="G_GLU_TRANSPEPTIDASE"/>
    <property type="match status" value="1"/>
</dbReference>
<evidence type="ECO:0000256" key="5">
    <source>
        <dbReference type="ARBA" id="ARBA00023180"/>
    </source>
</evidence>
<reference evidence="11" key="2">
    <citation type="submission" date="2014-05" db="EMBL/GenBank/DDBJ databases">
        <title>The genome and life-stage specific transcriptomes of Globodera pallida elucidate key aspects of plant parasitism by a cyst nematode.</title>
        <authorList>
            <person name="Cotton J.A."/>
            <person name="Lilley C.J."/>
            <person name="Jones L.M."/>
            <person name="Kikuchi T."/>
            <person name="Reid A.J."/>
            <person name="Thorpe P."/>
            <person name="Tsai I.J."/>
            <person name="Beasley H."/>
            <person name="Blok V."/>
            <person name="Cock P.J.A."/>
            <person name="Van den Akker S.E."/>
            <person name="Holroyd N."/>
            <person name="Hunt M."/>
            <person name="Mantelin S."/>
            <person name="Naghra H."/>
            <person name="Pain A."/>
            <person name="Palomares-Rius J.E."/>
            <person name="Zarowiecki M."/>
            <person name="Berriman M."/>
            <person name="Jones J.T."/>
            <person name="Urwin P.E."/>
        </authorList>
    </citation>
    <scope>NUCLEOTIDE SEQUENCE [LARGE SCALE GENOMIC DNA]</scope>
    <source>
        <strain evidence="11">Lindley</strain>
    </source>
</reference>
<proteinExistence type="inferred from homology"/>
<dbReference type="Pfam" id="PF01019">
    <property type="entry name" value="G_glu_transpept"/>
    <property type="match status" value="1"/>
</dbReference>
<keyword evidence="2" id="KW-0645">Protease</keyword>
<feature type="region of interest" description="Disordered" evidence="9">
    <location>
        <begin position="1"/>
        <end position="22"/>
    </location>
</feature>
<dbReference type="SUPFAM" id="SSF56235">
    <property type="entry name" value="N-terminal nucleophile aminohydrolases (Ntn hydrolases)"/>
    <property type="match status" value="1"/>
</dbReference>
<dbReference type="Gene3D" id="1.10.246.130">
    <property type="match status" value="1"/>
</dbReference>
<dbReference type="GO" id="GO:0006508">
    <property type="term" value="P:proteolysis"/>
    <property type="evidence" value="ECO:0007669"/>
    <property type="project" value="UniProtKB-KW"/>
</dbReference>
<keyword evidence="10" id="KW-1133">Transmembrane helix</keyword>
<dbReference type="GO" id="GO:0036374">
    <property type="term" value="F:glutathione hydrolase activity"/>
    <property type="evidence" value="ECO:0007669"/>
    <property type="project" value="InterPro"/>
</dbReference>
<accession>A0A183BHT3</accession>
<feature type="active site" description="Nucleophile" evidence="7">
    <location>
        <position position="476"/>
    </location>
</feature>
<feature type="binding site" evidence="8">
    <location>
        <begin position="546"/>
        <end position="547"/>
    </location>
    <ligand>
        <name>L-glutamate</name>
        <dbReference type="ChEBI" id="CHEBI:29985"/>
    </ligand>
</feature>
<dbReference type="InterPro" id="IPR055262">
    <property type="entry name" value="GGT_CS"/>
</dbReference>
<comment type="similarity">
    <text evidence="1">Belongs to the gamma-glutamyltransferase family.</text>
</comment>
<evidence type="ECO:0000256" key="10">
    <source>
        <dbReference type="SAM" id="Phobius"/>
    </source>
</evidence>
<dbReference type="InterPro" id="IPR029055">
    <property type="entry name" value="Ntn_hydrolases_N"/>
</dbReference>
<name>A0A183BHT3_GLOPA</name>
<keyword evidence="10" id="KW-0812">Transmembrane</keyword>
<keyword evidence="4" id="KW-0378">Hydrolase</keyword>
<protein>
    <submittedName>
        <fullName evidence="12">Gamma-glutamyltransferase</fullName>
    </submittedName>
</protein>
<evidence type="ECO:0000256" key="9">
    <source>
        <dbReference type="SAM" id="MobiDB-lite"/>
    </source>
</evidence>
<dbReference type="InterPro" id="IPR043138">
    <property type="entry name" value="GGT_lsub"/>
</dbReference>
<evidence type="ECO:0000313" key="12">
    <source>
        <dbReference type="WBParaSite" id="GPLIN_000016100"/>
    </source>
</evidence>
<reference evidence="12" key="3">
    <citation type="submission" date="2016-06" db="UniProtKB">
        <authorList>
            <consortium name="WormBaseParasite"/>
        </authorList>
    </citation>
    <scope>IDENTIFICATION</scope>
</reference>
<dbReference type="FunFam" id="3.60.20.40:FF:000006">
    <property type="entry name" value="Protein CBG05566"/>
    <property type="match status" value="1"/>
</dbReference>
<evidence type="ECO:0000256" key="3">
    <source>
        <dbReference type="ARBA" id="ARBA00022679"/>
    </source>
</evidence>
<dbReference type="Proteomes" id="UP000050741">
    <property type="component" value="Unassembled WGS sequence"/>
</dbReference>
<keyword evidence="11" id="KW-1185">Reference proteome</keyword>
<dbReference type="WBParaSite" id="GPLIN_000016100">
    <property type="protein sequence ID" value="GPLIN_000016100"/>
    <property type="gene ID" value="GPLIN_000016100"/>
</dbReference>
<dbReference type="GO" id="GO:0005886">
    <property type="term" value="C:plasma membrane"/>
    <property type="evidence" value="ECO:0007669"/>
    <property type="project" value="TreeGrafter"/>
</dbReference>
<keyword evidence="5" id="KW-0325">Glycoprotein</keyword>
<keyword evidence="3" id="KW-0808">Transferase</keyword>
<dbReference type="InterPro" id="IPR000101">
    <property type="entry name" value="GGT_peptidase"/>
</dbReference>
<organism evidence="11 12">
    <name type="scientific">Globodera pallida</name>
    <name type="common">Potato cyst nematode worm</name>
    <name type="synonym">Heterodera pallida</name>
    <dbReference type="NCBI Taxonomy" id="36090"/>
    <lineage>
        <taxon>Eukaryota</taxon>
        <taxon>Metazoa</taxon>
        <taxon>Ecdysozoa</taxon>
        <taxon>Nematoda</taxon>
        <taxon>Chromadorea</taxon>
        <taxon>Rhabditida</taxon>
        <taxon>Tylenchina</taxon>
        <taxon>Tylenchomorpha</taxon>
        <taxon>Tylenchoidea</taxon>
        <taxon>Heteroderidae</taxon>
        <taxon>Heteroderinae</taxon>
        <taxon>Globodera</taxon>
    </lineage>
</organism>
<evidence type="ECO:0000256" key="7">
    <source>
        <dbReference type="PIRSR" id="PIRSR600101-1"/>
    </source>
</evidence>
<dbReference type="Gene3D" id="3.60.20.40">
    <property type="match status" value="1"/>
</dbReference>